<organism evidence="1 2">
    <name type="scientific">Stackebrandtia albiflava</name>
    <dbReference type="NCBI Taxonomy" id="406432"/>
    <lineage>
        <taxon>Bacteria</taxon>
        <taxon>Bacillati</taxon>
        <taxon>Actinomycetota</taxon>
        <taxon>Actinomycetes</taxon>
        <taxon>Glycomycetales</taxon>
        <taxon>Glycomycetaceae</taxon>
        <taxon>Stackebrandtia</taxon>
    </lineage>
</organism>
<comment type="caution">
    <text evidence="1">The sequence shown here is derived from an EMBL/GenBank/DDBJ whole genome shotgun (WGS) entry which is preliminary data.</text>
</comment>
<dbReference type="EMBL" id="VLLL01000005">
    <property type="protein sequence ID" value="TWJ15570.1"/>
    <property type="molecule type" value="Genomic_DNA"/>
</dbReference>
<evidence type="ECO:0000313" key="2">
    <source>
        <dbReference type="Proteomes" id="UP000321617"/>
    </source>
</evidence>
<reference evidence="1 2" key="1">
    <citation type="journal article" date="2013" name="Stand. Genomic Sci.">
        <title>Genomic Encyclopedia of Type Strains, Phase I: The one thousand microbial genomes (KMG-I) project.</title>
        <authorList>
            <person name="Kyrpides N.C."/>
            <person name="Woyke T."/>
            <person name="Eisen J.A."/>
            <person name="Garrity G."/>
            <person name="Lilburn T.G."/>
            <person name="Beck B.J."/>
            <person name="Whitman W.B."/>
            <person name="Hugenholtz P."/>
            <person name="Klenk H.P."/>
        </authorList>
    </citation>
    <scope>NUCLEOTIDE SEQUENCE [LARGE SCALE GENOMIC DNA]</scope>
    <source>
        <strain evidence="1 2">DSM 45044</strain>
    </source>
</reference>
<evidence type="ECO:0000313" key="1">
    <source>
        <dbReference type="EMBL" id="TWJ15570.1"/>
    </source>
</evidence>
<accession>A0A562VCH6</accession>
<dbReference type="AlphaFoldDB" id="A0A562VCH6"/>
<protein>
    <submittedName>
        <fullName evidence="1">Uncharacterized protein</fullName>
    </submittedName>
</protein>
<keyword evidence="2" id="KW-1185">Reference proteome</keyword>
<proteinExistence type="predicted"/>
<dbReference type="Proteomes" id="UP000321617">
    <property type="component" value="Unassembled WGS sequence"/>
</dbReference>
<dbReference type="RefSeq" id="WP_147134462.1">
    <property type="nucleotide sequence ID" value="NZ_BAABIJ010000001.1"/>
</dbReference>
<gene>
    <name evidence="1" type="ORF">LX16_1281</name>
</gene>
<dbReference type="OrthoDB" id="5185386at2"/>
<sequence length="145" mass="15004">MDYEIHFASPTRPGELVAALADEFGVAATEVVVESASLPRAGGAPPLVLITGPAADDPHFGCVLSAGDEFAQRNGGRDELTVAATLCRKVGTSALIPHEEAVNPYWRLIDADGTSTLVDLDETALESGRLVPGPVHPPPTPADPA</sequence>
<name>A0A562VCH6_9ACTN</name>